<organism evidence="1 2">
    <name type="scientific">Pseudomonas jessenii</name>
    <dbReference type="NCBI Taxonomy" id="77298"/>
    <lineage>
        <taxon>Bacteria</taxon>
        <taxon>Pseudomonadati</taxon>
        <taxon>Pseudomonadota</taxon>
        <taxon>Gammaproteobacteria</taxon>
        <taxon>Pseudomonadales</taxon>
        <taxon>Pseudomonadaceae</taxon>
        <taxon>Pseudomonas</taxon>
    </lineage>
</organism>
<gene>
    <name evidence="1" type="ORF">DEU51_10391</name>
</gene>
<sequence length="37" mass="4125">MVNTQAFDGVRIRLLINRRAQAKACDKGRSLNLAPRA</sequence>
<dbReference type="Proteomes" id="UP000255365">
    <property type="component" value="Unassembled WGS sequence"/>
</dbReference>
<name>A0A370STA1_PSEJE</name>
<reference evidence="1 2" key="1">
    <citation type="submission" date="2018-07" db="EMBL/GenBank/DDBJ databases">
        <title>Genome sequencing of rice bacterial endophytes.</title>
        <authorList>
            <person name="Venturi V."/>
        </authorList>
    </citation>
    <scope>NUCLEOTIDE SEQUENCE [LARGE SCALE GENOMIC DNA]</scope>
    <source>
        <strain evidence="1 2">E2333</strain>
    </source>
</reference>
<comment type="caution">
    <text evidence="1">The sequence shown here is derived from an EMBL/GenBank/DDBJ whole genome shotgun (WGS) entry which is preliminary data.</text>
</comment>
<dbReference type="AlphaFoldDB" id="A0A370STA1"/>
<proteinExistence type="predicted"/>
<accession>A0A370STA1</accession>
<evidence type="ECO:0000313" key="1">
    <source>
        <dbReference type="EMBL" id="RDL22969.1"/>
    </source>
</evidence>
<protein>
    <submittedName>
        <fullName evidence="1">Uncharacterized protein</fullName>
    </submittedName>
</protein>
<evidence type="ECO:0000313" key="2">
    <source>
        <dbReference type="Proteomes" id="UP000255365"/>
    </source>
</evidence>
<dbReference type="EMBL" id="QRAV01000003">
    <property type="protein sequence ID" value="RDL22969.1"/>
    <property type="molecule type" value="Genomic_DNA"/>
</dbReference>